<feature type="domain" description="Fungal lipase-type" evidence="1">
    <location>
        <begin position="75"/>
        <end position="207"/>
    </location>
</feature>
<protein>
    <recommendedName>
        <fullName evidence="1">Fungal lipase-type domain-containing protein</fullName>
    </recommendedName>
</protein>
<dbReference type="PANTHER" id="PTHR45856:SF11">
    <property type="entry name" value="FUNGAL LIPASE-LIKE DOMAIN-CONTAINING PROTEIN"/>
    <property type="match status" value="1"/>
</dbReference>
<gene>
    <name evidence="2" type="ORF">GCM10010470_65840</name>
</gene>
<dbReference type="EMBL" id="BAAAUX010000045">
    <property type="protein sequence ID" value="GAA2821402.1"/>
    <property type="molecule type" value="Genomic_DNA"/>
</dbReference>
<dbReference type="Proteomes" id="UP001500979">
    <property type="component" value="Unassembled WGS sequence"/>
</dbReference>
<keyword evidence="3" id="KW-1185">Reference proteome</keyword>
<dbReference type="InterPro" id="IPR029058">
    <property type="entry name" value="AB_hydrolase_fold"/>
</dbReference>
<dbReference type="RefSeq" id="WP_344686297.1">
    <property type="nucleotide sequence ID" value="NZ_BAAAUX010000045.1"/>
</dbReference>
<dbReference type="SUPFAM" id="SSF53474">
    <property type="entry name" value="alpha/beta-Hydrolases"/>
    <property type="match status" value="1"/>
</dbReference>
<dbReference type="InterPro" id="IPR002921">
    <property type="entry name" value="Fungal_lipase-type"/>
</dbReference>
<accession>A0ABN3VNQ1</accession>
<evidence type="ECO:0000313" key="3">
    <source>
        <dbReference type="Proteomes" id="UP001500979"/>
    </source>
</evidence>
<name>A0ABN3VNQ1_9PSEU</name>
<dbReference type="PANTHER" id="PTHR45856">
    <property type="entry name" value="ALPHA/BETA-HYDROLASES SUPERFAMILY PROTEIN"/>
    <property type="match status" value="1"/>
</dbReference>
<dbReference type="Gene3D" id="3.40.50.1820">
    <property type="entry name" value="alpha/beta hydrolase"/>
    <property type="match status" value="1"/>
</dbReference>
<dbReference type="Pfam" id="PF01764">
    <property type="entry name" value="Lipase_3"/>
    <property type="match status" value="1"/>
</dbReference>
<dbReference type="InterPro" id="IPR051218">
    <property type="entry name" value="Sec_MonoDiacylglyc_Lipase"/>
</dbReference>
<organism evidence="2 3">
    <name type="scientific">Saccharopolyspora taberi</name>
    <dbReference type="NCBI Taxonomy" id="60895"/>
    <lineage>
        <taxon>Bacteria</taxon>
        <taxon>Bacillati</taxon>
        <taxon>Actinomycetota</taxon>
        <taxon>Actinomycetes</taxon>
        <taxon>Pseudonocardiales</taxon>
        <taxon>Pseudonocardiaceae</taxon>
        <taxon>Saccharopolyspora</taxon>
    </lineage>
</organism>
<evidence type="ECO:0000313" key="2">
    <source>
        <dbReference type="EMBL" id="GAA2821402.1"/>
    </source>
</evidence>
<proteinExistence type="predicted"/>
<sequence length="271" mass="30557">MTIADLDHETTGYSALHAYWMARAADLTYSTEEEMQSETRKWGFERFRYFFSSHQMLPIDDTQGFVAGSDRMIILAFRGTEPKKIQDWLTDVNGPAAPGPGAKGFVHLGFHQALDSVFPEIKDAIAEFRDNGQTLWITGHSLGGALAMLAAARLHFEDPRLTADGVYTFGQPRTCDRFLANAYDEVLESRTFRFVNNNDIVPQVPPEPLYHHVKTLRYFDAKGNLREKTSLLGSITDKAKGLTSDMFAPATDGIRDHQMAKYVELMENNLR</sequence>
<comment type="caution">
    <text evidence="2">The sequence shown here is derived from an EMBL/GenBank/DDBJ whole genome shotgun (WGS) entry which is preliminary data.</text>
</comment>
<dbReference type="CDD" id="cd00519">
    <property type="entry name" value="Lipase_3"/>
    <property type="match status" value="1"/>
</dbReference>
<evidence type="ECO:0000259" key="1">
    <source>
        <dbReference type="Pfam" id="PF01764"/>
    </source>
</evidence>
<reference evidence="2 3" key="1">
    <citation type="journal article" date="2019" name="Int. J. Syst. Evol. Microbiol.">
        <title>The Global Catalogue of Microorganisms (GCM) 10K type strain sequencing project: providing services to taxonomists for standard genome sequencing and annotation.</title>
        <authorList>
            <consortium name="The Broad Institute Genomics Platform"/>
            <consortium name="The Broad Institute Genome Sequencing Center for Infectious Disease"/>
            <person name="Wu L."/>
            <person name="Ma J."/>
        </authorList>
    </citation>
    <scope>NUCLEOTIDE SEQUENCE [LARGE SCALE GENOMIC DNA]</scope>
    <source>
        <strain evidence="2 3">JCM 9383</strain>
    </source>
</reference>